<protein>
    <submittedName>
        <fullName evidence="1">1377_t:CDS:1</fullName>
    </submittedName>
</protein>
<dbReference type="SUPFAM" id="SSF47095">
    <property type="entry name" value="HMG-box"/>
    <property type="match status" value="1"/>
</dbReference>
<dbReference type="OrthoDB" id="2410163at2759"/>
<dbReference type="Proteomes" id="UP000789342">
    <property type="component" value="Unassembled WGS sequence"/>
</dbReference>
<comment type="caution">
    <text evidence="1">The sequence shown here is derived from an EMBL/GenBank/DDBJ whole genome shotgun (WGS) entry which is preliminary data.</text>
</comment>
<evidence type="ECO:0000313" key="2">
    <source>
        <dbReference type="Proteomes" id="UP000789342"/>
    </source>
</evidence>
<reference evidence="1" key="1">
    <citation type="submission" date="2021-06" db="EMBL/GenBank/DDBJ databases">
        <authorList>
            <person name="Kallberg Y."/>
            <person name="Tangrot J."/>
            <person name="Rosling A."/>
        </authorList>
    </citation>
    <scope>NUCLEOTIDE SEQUENCE</scope>
    <source>
        <strain evidence="1">CL551</strain>
    </source>
</reference>
<organism evidence="1 2">
    <name type="scientific">Acaulospora morrowiae</name>
    <dbReference type="NCBI Taxonomy" id="94023"/>
    <lineage>
        <taxon>Eukaryota</taxon>
        <taxon>Fungi</taxon>
        <taxon>Fungi incertae sedis</taxon>
        <taxon>Mucoromycota</taxon>
        <taxon>Glomeromycotina</taxon>
        <taxon>Glomeromycetes</taxon>
        <taxon>Diversisporales</taxon>
        <taxon>Acaulosporaceae</taxon>
        <taxon>Acaulospora</taxon>
    </lineage>
</organism>
<dbReference type="AlphaFoldDB" id="A0A9N8ZWH8"/>
<keyword evidence="2" id="KW-1185">Reference proteome</keyword>
<dbReference type="InterPro" id="IPR036910">
    <property type="entry name" value="HMG_box_dom_sf"/>
</dbReference>
<name>A0A9N8ZWH8_9GLOM</name>
<evidence type="ECO:0000313" key="1">
    <source>
        <dbReference type="EMBL" id="CAG8508927.1"/>
    </source>
</evidence>
<accession>A0A9N8ZWH8</accession>
<gene>
    <name evidence="1" type="ORF">AMORRO_LOCUS3627</name>
</gene>
<sequence length="240" mass="27966">MSSTKSLQYEVLVYPPTEQSDAMTSFNSVHQRLQTQLRRFSYDRENMQQYWIPDGFRPVLVHRNQLRTSLAVNDHNDYQFNVSATTSDTTLRPKRHLISSSSKPNRTSSVTFNATALYYKLKCKELMDKGIIKSPPIYPPSKIIGKMWNEEPEHAKRYYERLAHKIKKHRLAHFKRRDVACSSTRADHIQHQQLTAPITNDLIVLSKNTVPQSSSEDRHVLEIIRQKSSTEFFANTLRMS</sequence>
<dbReference type="EMBL" id="CAJVPV010001813">
    <property type="protein sequence ID" value="CAG8508927.1"/>
    <property type="molecule type" value="Genomic_DNA"/>
</dbReference>
<proteinExistence type="predicted"/>